<evidence type="ECO:0008006" key="4">
    <source>
        <dbReference type="Google" id="ProtNLM"/>
    </source>
</evidence>
<dbReference type="OrthoDB" id="8451541at2"/>
<evidence type="ECO:0000313" key="2">
    <source>
        <dbReference type="EMBL" id="EAQ03662.1"/>
    </source>
</evidence>
<feature type="chain" id="PRO_5002660121" description="Lipoprotein" evidence="1">
    <location>
        <begin position="21"/>
        <end position="162"/>
    </location>
</feature>
<dbReference type="EMBL" id="AAMO01000003">
    <property type="protein sequence ID" value="EAQ03662.1"/>
    <property type="molecule type" value="Genomic_DNA"/>
</dbReference>
<dbReference type="AlphaFoldDB" id="A3TVL6"/>
<organism evidence="2 3">
    <name type="scientific">Pseudooceanicola batsensis (strain ATCC BAA-863 / DSM 15984 / KCTC 12145 / HTCC2597)</name>
    <name type="common">Oceanicola batsensis</name>
    <dbReference type="NCBI Taxonomy" id="252305"/>
    <lineage>
        <taxon>Bacteria</taxon>
        <taxon>Pseudomonadati</taxon>
        <taxon>Pseudomonadota</taxon>
        <taxon>Alphaproteobacteria</taxon>
        <taxon>Rhodobacterales</taxon>
        <taxon>Paracoccaceae</taxon>
        <taxon>Pseudooceanicola</taxon>
    </lineage>
</organism>
<evidence type="ECO:0000313" key="3">
    <source>
        <dbReference type="Proteomes" id="UP000004318"/>
    </source>
</evidence>
<evidence type="ECO:0000256" key="1">
    <source>
        <dbReference type="SAM" id="SignalP"/>
    </source>
</evidence>
<dbReference type="HOGENOM" id="CLU_139174_0_0_5"/>
<name>A3TVL6_PSEBH</name>
<proteinExistence type="predicted"/>
<keyword evidence="3" id="KW-1185">Reference proteome</keyword>
<comment type="caution">
    <text evidence="2">The sequence shown here is derived from an EMBL/GenBank/DDBJ whole genome shotgun (WGS) entry which is preliminary data.</text>
</comment>
<protein>
    <recommendedName>
        <fullName evidence="4">Lipoprotein</fullName>
    </recommendedName>
</protein>
<feature type="signal peptide" evidence="1">
    <location>
        <begin position="1"/>
        <end position="20"/>
    </location>
</feature>
<gene>
    <name evidence="2" type="ORF">OB2597_10481</name>
</gene>
<sequence>MTRFIALMLSVAMLAGPAYALSCLRPDVATAYTRAAEAEDGYLVVRGTLSHDRLADEGTMRSPDQADGPPETFEATIEGRFLRGDAFAGEIAAPVTVVLECVSVWCAAPPPAGAEVLAFVRQTETTLFLETGPCGGTIFVDPGEDQIDRVLACHSGGDCAPD</sequence>
<dbReference type="STRING" id="252305.OB2597_10481"/>
<dbReference type="RefSeq" id="WP_009806315.1">
    <property type="nucleotide sequence ID" value="NZ_CH724131.1"/>
</dbReference>
<dbReference type="eggNOG" id="ENOG5032ZUG">
    <property type="taxonomic scope" value="Bacteria"/>
</dbReference>
<dbReference type="Proteomes" id="UP000004318">
    <property type="component" value="Unassembled WGS sequence"/>
</dbReference>
<reference evidence="2 3" key="1">
    <citation type="journal article" date="2010" name="J. Bacteriol.">
        <title>Genome sequences of Oceanicola granulosus HTCC2516(T) and Oceanicola batsensis HTCC2597(TDelta).</title>
        <authorList>
            <person name="Thrash J.C."/>
            <person name="Cho J.C."/>
            <person name="Vergin K.L."/>
            <person name="Giovannoni S.J."/>
        </authorList>
    </citation>
    <scope>NUCLEOTIDE SEQUENCE [LARGE SCALE GENOMIC DNA]</scope>
    <source>
        <strain evidence="3">ATCC BAA-863 / DSM 15984 / KCTC 12145 / HTCC2597</strain>
    </source>
</reference>
<keyword evidence="1" id="KW-0732">Signal</keyword>
<accession>A3TVL6</accession>